<name>A0ABW7LBP6_9BURK</name>
<sequence>MSVQLTSAGIGGNGGVQAGRAGAVERPVAVEARSARAETATSAQGGVPARVASMARQHDLNRHVTAAQRSLSFIDGALRQLREIDGAPPTLATDGRLDARIRRFATYWETRAAATGGALDVALRFDAAGGARRRFAVRALDAAQWAAGGAETVTFYPRGIGKRSATVSFDAAALSPAALVRKLDHALAPAGVRVERDARGAPVFSVPEGEWDAVRDGMMIEGGGKRFPGGRPGRAAVAAGAGVIEPRQWRGGGREATSEISGAIDALLKARRNINRALETVEQSVRMVDAPDVADAKTIMQDLHEALGPQREFQAFAVTVSAFKGISGERVRSLLAQWSLEIG</sequence>
<feature type="region of interest" description="Disordered" evidence="1">
    <location>
        <begin position="1"/>
        <end position="21"/>
    </location>
</feature>
<proteinExistence type="predicted"/>
<evidence type="ECO:0000313" key="3">
    <source>
        <dbReference type="Proteomes" id="UP001609186"/>
    </source>
</evidence>
<dbReference type="Proteomes" id="UP001609186">
    <property type="component" value="Unassembled WGS sequence"/>
</dbReference>
<keyword evidence="3" id="KW-1185">Reference proteome</keyword>
<evidence type="ECO:0000256" key="1">
    <source>
        <dbReference type="SAM" id="MobiDB-lite"/>
    </source>
</evidence>
<protein>
    <submittedName>
        <fullName evidence="2">Uncharacterized protein</fullName>
    </submittedName>
</protein>
<gene>
    <name evidence="2" type="ORF">ACGTRS_24730</name>
</gene>
<reference evidence="2 3" key="1">
    <citation type="submission" date="2024-10" db="EMBL/GenBank/DDBJ databases">
        <title>Burkholderia semiarida in Mexico.</title>
        <authorList>
            <person name="Estrada P."/>
        </authorList>
    </citation>
    <scope>NUCLEOTIDE SEQUENCE [LARGE SCALE GENOMIC DNA]</scope>
    <source>
        <strain evidence="2 3">CLM7-1</strain>
    </source>
</reference>
<organism evidence="2 3">
    <name type="scientific">Burkholderia semiarida</name>
    <dbReference type="NCBI Taxonomy" id="2843303"/>
    <lineage>
        <taxon>Bacteria</taxon>
        <taxon>Pseudomonadati</taxon>
        <taxon>Pseudomonadota</taxon>
        <taxon>Betaproteobacteria</taxon>
        <taxon>Burkholderiales</taxon>
        <taxon>Burkholderiaceae</taxon>
        <taxon>Burkholderia</taxon>
        <taxon>Burkholderia cepacia complex</taxon>
    </lineage>
</organism>
<dbReference type="RefSeq" id="WP_395130496.1">
    <property type="nucleotide sequence ID" value="NZ_JBIMPM010000035.1"/>
</dbReference>
<accession>A0ABW7LBP6</accession>
<dbReference type="EMBL" id="JBIMPM010000035">
    <property type="protein sequence ID" value="MFH5254441.1"/>
    <property type="molecule type" value="Genomic_DNA"/>
</dbReference>
<comment type="caution">
    <text evidence="2">The sequence shown here is derived from an EMBL/GenBank/DDBJ whole genome shotgun (WGS) entry which is preliminary data.</text>
</comment>
<evidence type="ECO:0000313" key="2">
    <source>
        <dbReference type="EMBL" id="MFH5254441.1"/>
    </source>
</evidence>